<feature type="transmembrane region" description="Helical" evidence="5">
    <location>
        <begin position="191"/>
        <end position="213"/>
    </location>
</feature>
<proteinExistence type="inferred from homology"/>
<feature type="transmembrane region" description="Helical" evidence="5">
    <location>
        <begin position="233"/>
        <end position="258"/>
    </location>
</feature>
<feature type="transmembrane region" description="Helical" evidence="5">
    <location>
        <begin position="296"/>
        <end position="320"/>
    </location>
</feature>
<feature type="domain" description="NADH:quinone oxidoreductase/Mrp antiporter transmembrane" evidence="7">
    <location>
        <begin position="136"/>
        <end position="443"/>
    </location>
</feature>
<evidence type="ECO:0000256" key="6">
    <source>
        <dbReference type="RuleBase" id="RU000320"/>
    </source>
</evidence>
<keyword evidence="3 5" id="KW-1133">Transmembrane helix</keyword>
<keyword evidence="4 5" id="KW-0472">Membrane</keyword>
<evidence type="ECO:0000313" key="9">
    <source>
        <dbReference type="Proteomes" id="UP000625283"/>
    </source>
</evidence>
<feature type="transmembrane region" description="Helical" evidence="5">
    <location>
        <begin position="26"/>
        <end position="42"/>
    </location>
</feature>
<keyword evidence="5" id="KW-1003">Cell membrane</keyword>
<dbReference type="EMBL" id="JAERTY010000002">
    <property type="protein sequence ID" value="MBL1407813.1"/>
    <property type="molecule type" value="Genomic_DNA"/>
</dbReference>
<evidence type="ECO:0000313" key="8">
    <source>
        <dbReference type="EMBL" id="MBL1407813.1"/>
    </source>
</evidence>
<dbReference type="EC" id="7.1.1.-" evidence="5"/>
<evidence type="ECO:0000256" key="4">
    <source>
        <dbReference type="ARBA" id="ARBA00023136"/>
    </source>
</evidence>
<keyword evidence="5" id="KW-1278">Translocase</keyword>
<evidence type="ECO:0000256" key="2">
    <source>
        <dbReference type="ARBA" id="ARBA00022692"/>
    </source>
</evidence>
<keyword evidence="5" id="KW-0874">Quinone</keyword>
<feature type="transmembrane region" description="Helical" evidence="5">
    <location>
        <begin position="401"/>
        <end position="423"/>
    </location>
</feature>
<feature type="transmembrane region" description="Helical" evidence="5">
    <location>
        <begin position="86"/>
        <end position="105"/>
    </location>
</feature>
<comment type="catalytic activity">
    <reaction evidence="5">
        <text>a quinone + NADH + 5 H(+)(in) = a quinol + NAD(+) + 4 H(+)(out)</text>
        <dbReference type="Rhea" id="RHEA:57888"/>
        <dbReference type="ChEBI" id="CHEBI:15378"/>
        <dbReference type="ChEBI" id="CHEBI:24646"/>
        <dbReference type="ChEBI" id="CHEBI:57540"/>
        <dbReference type="ChEBI" id="CHEBI:57945"/>
        <dbReference type="ChEBI" id="CHEBI:132124"/>
    </reaction>
</comment>
<dbReference type="InterPro" id="IPR010096">
    <property type="entry name" value="NADH-Q_OxRdtase_suN/2"/>
</dbReference>
<organism evidence="8 9">
    <name type="scientific">Sphingobacterium faecale</name>
    <dbReference type="NCBI Taxonomy" id="2803775"/>
    <lineage>
        <taxon>Bacteria</taxon>
        <taxon>Pseudomonadati</taxon>
        <taxon>Bacteroidota</taxon>
        <taxon>Sphingobacteriia</taxon>
        <taxon>Sphingobacteriales</taxon>
        <taxon>Sphingobacteriaceae</taxon>
        <taxon>Sphingobacterium</taxon>
    </lineage>
</organism>
<evidence type="ECO:0000256" key="5">
    <source>
        <dbReference type="HAMAP-Rule" id="MF_00445"/>
    </source>
</evidence>
<feature type="transmembrane region" description="Helical" evidence="5">
    <location>
        <begin position="139"/>
        <end position="161"/>
    </location>
</feature>
<feature type="transmembrane region" description="Helical" evidence="5">
    <location>
        <begin position="332"/>
        <end position="353"/>
    </location>
</feature>
<dbReference type="Proteomes" id="UP000625283">
    <property type="component" value="Unassembled WGS sequence"/>
</dbReference>
<evidence type="ECO:0000259" key="7">
    <source>
        <dbReference type="Pfam" id="PF00361"/>
    </source>
</evidence>
<feature type="transmembrane region" description="Helical" evidence="5">
    <location>
        <begin position="359"/>
        <end position="380"/>
    </location>
</feature>
<keyword evidence="2 5" id="KW-0812">Transmembrane</keyword>
<feature type="transmembrane region" description="Helical" evidence="5">
    <location>
        <begin position="486"/>
        <end position="508"/>
    </location>
</feature>
<comment type="subunit">
    <text evidence="5">NDH-1 is composed of 14 different subunits. Subunits NuoA, H, J, K, L, M, N constitute the membrane sector of the complex.</text>
</comment>
<accession>A0ABS1QZG1</accession>
<protein>
    <recommendedName>
        <fullName evidence="5">NADH-quinone oxidoreductase subunit N</fullName>
        <ecNumber evidence="5">7.1.1.-</ecNumber>
    </recommendedName>
    <alternativeName>
        <fullName evidence="5">NADH dehydrogenase I subunit N</fullName>
    </alternativeName>
    <alternativeName>
        <fullName evidence="5">NDH-1 subunit N</fullName>
    </alternativeName>
</protein>
<comment type="function">
    <text evidence="5">NDH-1 shuttles electrons from NADH, via FMN and iron-sulfur (Fe-S) centers, to quinones in the respiratory chain. The immediate electron acceptor for the enzyme in this species is believed to be a menaquinone. Couples the redox reaction to proton translocation (for every two electrons transferred, four hydrogen ions are translocated across the cytoplasmic membrane), and thus conserves the redox energy in a proton gradient.</text>
</comment>
<keyword evidence="5" id="KW-0520">NAD</keyword>
<evidence type="ECO:0000256" key="3">
    <source>
        <dbReference type="ARBA" id="ARBA00022989"/>
    </source>
</evidence>
<dbReference type="InterPro" id="IPR001750">
    <property type="entry name" value="ND/Mrp_TM"/>
</dbReference>
<dbReference type="Pfam" id="PF00361">
    <property type="entry name" value="Proton_antipo_M"/>
    <property type="match status" value="1"/>
</dbReference>
<dbReference type="HAMAP" id="MF_00445">
    <property type="entry name" value="NDH1_NuoN_1"/>
    <property type="match status" value="1"/>
</dbReference>
<reference evidence="8 9" key="1">
    <citation type="submission" date="2021-01" db="EMBL/GenBank/DDBJ databases">
        <title>C459-1 draft genome sequence.</title>
        <authorList>
            <person name="Zhang X.-F."/>
        </authorList>
    </citation>
    <scope>NUCLEOTIDE SEQUENCE [LARGE SCALE GENOMIC DNA]</scope>
    <source>
        <strain evidence="9">C459-1</strain>
    </source>
</reference>
<evidence type="ECO:0000256" key="1">
    <source>
        <dbReference type="ARBA" id="ARBA00004127"/>
    </source>
</evidence>
<feature type="transmembrane region" description="Helical" evidence="5">
    <location>
        <begin position="117"/>
        <end position="133"/>
    </location>
</feature>
<dbReference type="RefSeq" id="WP_202101622.1">
    <property type="nucleotide sequence ID" value="NZ_JAERTY010000002.1"/>
</dbReference>
<name>A0ABS1QZG1_9SPHI</name>
<dbReference type="PANTHER" id="PTHR22773">
    <property type="entry name" value="NADH DEHYDROGENASE"/>
    <property type="match status" value="1"/>
</dbReference>
<comment type="subcellular location">
    <subcellularLocation>
        <location evidence="5">Cell membrane</location>
        <topology evidence="5">Multi-pass membrane protein</topology>
    </subcellularLocation>
    <subcellularLocation>
        <location evidence="1">Endomembrane system</location>
        <topology evidence="1">Multi-pass membrane protein</topology>
    </subcellularLocation>
    <subcellularLocation>
        <location evidence="6">Membrane</location>
        <topology evidence="6">Multi-pass membrane protein</topology>
    </subcellularLocation>
</comment>
<comment type="similarity">
    <text evidence="5">Belongs to the complex I subunit 2 family.</text>
</comment>
<keyword evidence="5" id="KW-0813">Transport</keyword>
<feature type="transmembrane region" description="Helical" evidence="5">
    <location>
        <begin position="270"/>
        <end position="290"/>
    </location>
</feature>
<sequence length="513" mass="56781">MEEFTPQISSLLDQIIRSIPVFKPELVLIIAFLCCIFSSLFLDRYWRNSTFSIACLGIVGTAYAVYSQLGQPQSGFFGMLQVDTLAVYGRLIMLVLLLPILVLIREYANDKGLKNEGDIYSILLAATLGMNLLTLSTNWLMVFIAIETVSISSYVLVGYFTNENKPVLSGKDELQTTASINKKQSEATMKYVLFGSVCAAVMLYGLSLIYGFTGNLDFSSSSHIQGLISAPKIMSSVAILFVFVGIGFKLGFVPFHLWTPDVYEGAPTPITTFLATVPKIAALILFQRLFESWTSTLFYFSELTLLFITVVAIVTMLMGNLIALRQSDAKRLMAYSSIGHTGFLLMAIISSPSSDYKTLLFYITVYAIMTIGAFAIIQFLEKYIGSTALVDYSGLGKHKPLLFTTFTLLGISLIGLPPTAGFIGKLLVFTSTFDRYQNTQDVALLLLLITGALTSVISLFYYFKIPLYAFLRKEESLPPTYTTRSWPYLIAIVCGITILLFGLFPHLLSGLFQ</sequence>
<feature type="transmembrane region" description="Helical" evidence="5">
    <location>
        <begin position="443"/>
        <end position="465"/>
    </location>
</feature>
<gene>
    <name evidence="5" type="primary">nuoN</name>
    <name evidence="8" type="ORF">JKG61_03530</name>
</gene>
<feature type="transmembrane region" description="Helical" evidence="5">
    <location>
        <begin position="49"/>
        <end position="66"/>
    </location>
</feature>
<keyword evidence="9" id="KW-1185">Reference proteome</keyword>
<comment type="caution">
    <text evidence="8">The sequence shown here is derived from an EMBL/GenBank/DDBJ whole genome shotgun (WGS) entry which is preliminary data.</text>
</comment>